<evidence type="ECO:0000256" key="16">
    <source>
        <dbReference type="PROSITE-ProRule" id="PRU00433"/>
    </source>
</evidence>
<dbReference type="InterPro" id="IPR045187">
    <property type="entry name" value="CcO_II"/>
</dbReference>
<keyword evidence="8" id="KW-0249">Electron transport</keyword>
<comment type="caution">
    <text evidence="20">The sequence shown here is derived from an EMBL/GenBank/DDBJ whole genome shotgun (WGS) entry which is preliminary data.</text>
</comment>
<evidence type="ECO:0000256" key="7">
    <source>
        <dbReference type="ARBA" id="ARBA00022723"/>
    </source>
</evidence>
<gene>
    <name evidence="20" type="primary">coxB</name>
    <name evidence="20" type="ORF">ACFPN2_31785</name>
</gene>
<keyword evidence="10 16" id="KW-0408">Iron</keyword>
<comment type="catalytic activity">
    <reaction evidence="15">
        <text>4 Fe(II)-[cytochrome c] + O2 + 8 H(+)(in) = 4 Fe(III)-[cytochrome c] + 2 H2O + 4 H(+)(out)</text>
        <dbReference type="Rhea" id="RHEA:11436"/>
        <dbReference type="Rhea" id="RHEA-COMP:10350"/>
        <dbReference type="Rhea" id="RHEA-COMP:14399"/>
        <dbReference type="ChEBI" id="CHEBI:15377"/>
        <dbReference type="ChEBI" id="CHEBI:15378"/>
        <dbReference type="ChEBI" id="CHEBI:15379"/>
        <dbReference type="ChEBI" id="CHEBI:29033"/>
        <dbReference type="ChEBI" id="CHEBI:29034"/>
        <dbReference type="EC" id="7.1.1.9"/>
    </reaction>
</comment>
<keyword evidence="7 16" id="KW-0479">Metal-binding</keyword>
<evidence type="ECO:0000256" key="9">
    <source>
        <dbReference type="ARBA" id="ARBA00022989"/>
    </source>
</evidence>
<sequence length="338" mass="36627">MIMRKWLATASLWTGCMLAGCDGPQNYMQAGGPAAAKLASIGAFTLILFSLVSIVVLLLLLWVAVRRRGTLESHAPIDADGGQRWILVGGIAVPVAVLATVFVSSLQAMSHYPMSHQDGAAADIRVTGRQWWFNAEYLGHTVHGRVNSPTEIHIPVGRPVDIELVTRDVIHSFWIPKLHGKVDLVPGMTNRIRIRADEPGVFSGECGEFCGAQHANMRLQVVAQSAEEFDRWLRDQRANAREPQTSSQKIGQQVFMSAACALCHTVRGTPALGQVGPDLTHVASRGHIAGGMLPNNRGTLTAWVSHAQELKPGSRMPDLPGLTGEQLIALSDYLQSLE</sequence>
<feature type="domain" description="Cytochrome oxidase subunit II copper A binding" evidence="18">
    <location>
        <begin position="119"/>
        <end position="235"/>
    </location>
</feature>
<dbReference type="PRINTS" id="PR01166">
    <property type="entry name" value="CYCOXIDASEII"/>
</dbReference>
<dbReference type="PANTHER" id="PTHR22888:SF9">
    <property type="entry name" value="CYTOCHROME C OXIDASE SUBUNIT 2"/>
    <property type="match status" value="1"/>
</dbReference>
<keyword evidence="3" id="KW-0813">Transport</keyword>
<dbReference type="SUPFAM" id="SSF46626">
    <property type="entry name" value="Cytochrome c"/>
    <property type="match status" value="1"/>
</dbReference>
<dbReference type="PROSITE" id="PS51007">
    <property type="entry name" value="CYTC"/>
    <property type="match status" value="1"/>
</dbReference>
<feature type="transmembrane region" description="Helical" evidence="17">
    <location>
        <begin position="85"/>
        <end position="106"/>
    </location>
</feature>
<dbReference type="InterPro" id="IPR008972">
    <property type="entry name" value="Cupredoxin"/>
</dbReference>
<dbReference type="PROSITE" id="PS51257">
    <property type="entry name" value="PROKAR_LIPOPROTEIN"/>
    <property type="match status" value="1"/>
</dbReference>
<dbReference type="InterPro" id="IPR001505">
    <property type="entry name" value="Copper_CuA"/>
</dbReference>
<dbReference type="Gene3D" id="2.60.40.420">
    <property type="entry name" value="Cupredoxins - blue copper proteins"/>
    <property type="match status" value="1"/>
</dbReference>
<evidence type="ECO:0000256" key="1">
    <source>
        <dbReference type="ARBA" id="ARBA00004141"/>
    </source>
</evidence>
<dbReference type="NCBIfam" id="TIGR02866">
    <property type="entry name" value="CoxB"/>
    <property type="match status" value="1"/>
</dbReference>
<organism evidence="20 21">
    <name type="scientific">Steroidobacter flavus</name>
    <dbReference type="NCBI Taxonomy" id="1842136"/>
    <lineage>
        <taxon>Bacteria</taxon>
        <taxon>Pseudomonadati</taxon>
        <taxon>Pseudomonadota</taxon>
        <taxon>Gammaproteobacteria</taxon>
        <taxon>Steroidobacterales</taxon>
        <taxon>Steroidobacteraceae</taxon>
        <taxon>Steroidobacter</taxon>
    </lineage>
</organism>
<dbReference type="Pfam" id="PF00116">
    <property type="entry name" value="COX2"/>
    <property type="match status" value="1"/>
</dbReference>
<dbReference type="InterPro" id="IPR036909">
    <property type="entry name" value="Cyt_c-like_dom_sf"/>
</dbReference>
<keyword evidence="11" id="KW-0186">Copper</keyword>
<evidence type="ECO:0000256" key="5">
    <source>
        <dbReference type="ARBA" id="ARBA00022660"/>
    </source>
</evidence>
<dbReference type="InterPro" id="IPR002429">
    <property type="entry name" value="CcO_II-like_C"/>
</dbReference>
<dbReference type="SUPFAM" id="SSF49503">
    <property type="entry name" value="Cupredoxins"/>
    <property type="match status" value="1"/>
</dbReference>
<evidence type="ECO:0000256" key="8">
    <source>
        <dbReference type="ARBA" id="ARBA00022982"/>
    </source>
</evidence>
<dbReference type="InterPro" id="IPR014222">
    <property type="entry name" value="Cyt_c_oxidase_su2"/>
</dbReference>
<accession>A0ABV8T425</accession>
<evidence type="ECO:0000256" key="3">
    <source>
        <dbReference type="ARBA" id="ARBA00022448"/>
    </source>
</evidence>
<evidence type="ECO:0000256" key="15">
    <source>
        <dbReference type="ARBA" id="ARBA00047816"/>
    </source>
</evidence>
<evidence type="ECO:0000256" key="13">
    <source>
        <dbReference type="ARBA" id="ARBA00024688"/>
    </source>
</evidence>
<keyword evidence="5" id="KW-0679">Respiratory chain</keyword>
<dbReference type="PROSITE" id="PS50857">
    <property type="entry name" value="COX2_CUA"/>
    <property type="match status" value="1"/>
</dbReference>
<comment type="similarity">
    <text evidence="2">Belongs to the cytochrome c oxidase subunit 2 family.</text>
</comment>
<evidence type="ECO:0000259" key="18">
    <source>
        <dbReference type="PROSITE" id="PS50857"/>
    </source>
</evidence>
<name>A0ABV8T425_9GAMM</name>
<protein>
    <recommendedName>
        <fullName evidence="14">Cytochrome aa3 subunit 2</fullName>
    </recommendedName>
</protein>
<evidence type="ECO:0000256" key="4">
    <source>
        <dbReference type="ARBA" id="ARBA00022617"/>
    </source>
</evidence>
<keyword evidence="12 17" id="KW-0472">Membrane</keyword>
<evidence type="ECO:0000313" key="20">
    <source>
        <dbReference type="EMBL" id="MFC4313698.1"/>
    </source>
</evidence>
<evidence type="ECO:0000256" key="14">
    <source>
        <dbReference type="ARBA" id="ARBA00031399"/>
    </source>
</evidence>
<evidence type="ECO:0000313" key="21">
    <source>
        <dbReference type="Proteomes" id="UP001595904"/>
    </source>
</evidence>
<dbReference type="CDD" id="cd04213">
    <property type="entry name" value="CuRO_CcO_Caa3_II"/>
    <property type="match status" value="1"/>
</dbReference>
<comment type="function">
    <text evidence="13">Subunits I and II form the functional core of the enzyme complex. Electrons originating in cytochrome c are transferred via heme a and Cu(A) to the binuclear center formed by heme a3 and Cu(B).</text>
</comment>
<dbReference type="InterPro" id="IPR034236">
    <property type="entry name" value="CuRO_CcO_Caa3_II"/>
</dbReference>
<feature type="transmembrane region" description="Helical" evidence="17">
    <location>
        <begin position="46"/>
        <end position="65"/>
    </location>
</feature>
<dbReference type="PROSITE" id="PS00078">
    <property type="entry name" value="COX2"/>
    <property type="match status" value="1"/>
</dbReference>
<dbReference type="Pfam" id="PF00034">
    <property type="entry name" value="Cytochrom_C"/>
    <property type="match status" value="1"/>
</dbReference>
<evidence type="ECO:0000256" key="12">
    <source>
        <dbReference type="ARBA" id="ARBA00023136"/>
    </source>
</evidence>
<evidence type="ECO:0000256" key="17">
    <source>
        <dbReference type="SAM" id="Phobius"/>
    </source>
</evidence>
<comment type="subcellular location">
    <subcellularLocation>
        <location evidence="1">Membrane</location>
        <topology evidence="1">Multi-pass membrane protein</topology>
    </subcellularLocation>
</comment>
<dbReference type="InterPro" id="IPR009056">
    <property type="entry name" value="Cyt_c-like_dom"/>
</dbReference>
<keyword evidence="9 17" id="KW-1133">Transmembrane helix</keyword>
<evidence type="ECO:0000256" key="6">
    <source>
        <dbReference type="ARBA" id="ARBA00022692"/>
    </source>
</evidence>
<dbReference type="Proteomes" id="UP001595904">
    <property type="component" value="Unassembled WGS sequence"/>
</dbReference>
<dbReference type="PANTHER" id="PTHR22888">
    <property type="entry name" value="CYTOCHROME C OXIDASE, SUBUNIT II"/>
    <property type="match status" value="1"/>
</dbReference>
<keyword evidence="21" id="KW-1185">Reference proteome</keyword>
<reference evidence="21" key="1">
    <citation type="journal article" date="2019" name="Int. J. Syst. Evol. Microbiol.">
        <title>The Global Catalogue of Microorganisms (GCM) 10K type strain sequencing project: providing services to taxonomists for standard genome sequencing and annotation.</title>
        <authorList>
            <consortium name="The Broad Institute Genomics Platform"/>
            <consortium name="The Broad Institute Genome Sequencing Center for Infectious Disease"/>
            <person name="Wu L."/>
            <person name="Ma J."/>
        </authorList>
    </citation>
    <scope>NUCLEOTIDE SEQUENCE [LARGE SCALE GENOMIC DNA]</scope>
    <source>
        <strain evidence="21">CGMCC 1.10759</strain>
    </source>
</reference>
<evidence type="ECO:0000256" key="11">
    <source>
        <dbReference type="ARBA" id="ARBA00023008"/>
    </source>
</evidence>
<keyword evidence="6 17" id="KW-0812">Transmembrane</keyword>
<evidence type="ECO:0000256" key="2">
    <source>
        <dbReference type="ARBA" id="ARBA00007866"/>
    </source>
</evidence>
<evidence type="ECO:0000256" key="10">
    <source>
        <dbReference type="ARBA" id="ARBA00023004"/>
    </source>
</evidence>
<proteinExistence type="inferred from homology"/>
<evidence type="ECO:0000259" key="19">
    <source>
        <dbReference type="PROSITE" id="PS51007"/>
    </source>
</evidence>
<feature type="domain" description="Cytochrome c" evidence="19">
    <location>
        <begin position="246"/>
        <end position="338"/>
    </location>
</feature>
<dbReference type="RefSeq" id="WP_380604245.1">
    <property type="nucleotide sequence ID" value="NZ_JBHSDU010000015.1"/>
</dbReference>
<keyword evidence="4 16" id="KW-0349">Heme</keyword>
<dbReference type="EMBL" id="JBHSDU010000015">
    <property type="protein sequence ID" value="MFC4313698.1"/>
    <property type="molecule type" value="Genomic_DNA"/>
</dbReference>